<feature type="transmembrane region" description="Helical" evidence="1">
    <location>
        <begin position="129"/>
        <end position="150"/>
    </location>
</feature>
<dbReference type="Proteomes" id="UP001165378">
    <property type="component" value="Unassembled WGS sequence"/>
</dbReference>
<dbReference type="AlphaFoldDB" id="A0AA41Q855"/>
<keyword evidence="1" id="KW-0812">Transmembrane</keyword>
<keyword evidence="1" id="KW-1133">Transmembrane helix</keyword>
<evidence type="ECO:0000313" key="3">
    <source>
        <dbReference type="Proteomes" id="UP001165378"/>
    </source>
</evidence>
<protein>
    <submittedName>
        <fullName evidence="2">DUF4184 family protein</fullName>
    </submittedName>
</protein>
<feature type="transmembrane region" description="Helical" evidence="1">
    <location>
        <begin position="178"/>
        <end position="197"/>
    </location>
</feature>
<dbReference type="EMBL" id="JAKFHA010000048">
    <property type="protein sequence ID" value="MCF2533373.1"/>
    <property type="molecule type" value="Genomic_DNA"/>
</dbReference>
<gene>
    <name evidence="2" type="ORF">LZ495_40000</name>
</gene>
<organism evidence="2 3">
    <name type="scientific">Yinghuangia soli</name>
    <dbReference type="NCBI Taxonomy" id="2908204"/>
    <lineage>
        <taxon>Bacteria</taxon>
        <taxon>Bacillati</taxon>
        <taxon>Actinomycetota</taxon>
        <taxon>Actinomycetes</taxon>
        <taxon>Kitasatosporales</taxon>
        <taxon>Streptomycetaceae</taxon>
        <taxon>Yinghuangia</taxon>
    </lineage>
</organism>
<feature type="transmembrane region" description="Helical" evidence="1">
    <location>
        <begin position="251"/>
        <end position="270"/>
    </location>
</feature>
<name>A0AA41Q855_9ACTN</name>
<feature type="transmembrane region" description="Helical" evidence="1">
    <location>
        <begin position="69"/>
        <end position="92"/>
    </location>
</feature>
<feature type="transmembrane region" description="Helical" evidence="1">
    <location>
        <begin position="218"/>
        <end position="236"/>
    </location>
</feature>
<keyword evidence="1" id="KW-0472">Membrane</keyword>
<keyword evidence="3" id="KW-1185">Reference proteome</keyword>
<feature type="transmembrane region" description="Helical" evidence="1">
    <location>
        <begin position="29"/>
        <end position="49"/>
    </location>
</feature>
<evidence type="ECO:0000256" key="1">
    <source>
        <dbReference type="SAM" id="Phobius"/>
    </source>
</evidence>
<dbReference type="Pfam" id="PF13803">
    <property type="entry name" value="DUF4184"/>
    <property type="match status" value="1"/>
</dbReference>
<sequence length="287" mass="30941">MPLTLSHIAAVLPMQSGTRTGLDGRRGPLVASAMAFATMAPDAIFFFPLEWLPFDMSRTGTHSVVPGVLASGVVVTAACVAVWHLLLLRPLLALLPDAVRDRVADPLLPRLPGRIRAARREGRPWAGEVLGTAGWFVVSAWIGGLTHVFWDAWGHYNDPGVADVAPWLRDEGLFGRPWFVLVQHTGTAVGLIGLAWWGMRQYRRLPILPPVPGTHLAVPWRIAVVGLLALAGLVGAVDETRPYAGGSFEEIGYYFATGFGRALGFALLAYGASRMLYSSIAARSRAT</sequence>
<evidence type="ECO:0000313" key="2">
    <source>
        <dbReference type="EMBL" id="MCF2533373.1"/>
    </source>
</evidence>
<dbReference type="RefSeq" id="WP_235058148.1">
    <property type="nucleotide sequence ID" value="NZ_JAKFHA010000048.1"/>
</dbReference>
<dbReference type="InterPro" id="IPR025238">
    <property type="entry name" value="DUF4184"/>
</dbReference>
<proteinExistence type="predicted"/>
<accession>A0AA41Q855</accession>
<reference evidence="2" key="1">
    <citation type="submission" date="2022-01" db="EMBL/GenBank/DDBJ databases">
        <title>Genome-Based Taxonomic Classification of the Phylum Actinobacteria.</title>
        <authorList>
            <person name="Gao Y."/>
        </authorList>
    </citation>
    <scope>NUCLEOTIDE SEQUENCE</scope>
    <source>
        <strain evidence="2">KLBMP 8922</strain>
    </source>
</reference>
<comment type="caution">
    <text evidence="2">The sequence shown here is derived from an EMBL/GenBank/DDBJ whole genome shotgun (WGS) entry which is preliminary data.</text>
</comment>